<dbReference type="Gene3D" id="3.10.180.10">
    <property type="entry name" value="2,3-Dihydroxybiphenyl 1,2-Dioxygenase, domain 1"/>
    <property type="match status" value="2"/>
</dbReference>
<dbReference type="InterPro" id="IPR029058">
    <property type="entry name" value="AB_hydrolase_fold"/>
</dbReference>
<dbReference type="InterPro" id="IPR029068">
    <property type="entry name" value="Glyas_Bleomycin-R_OHBP_Dase"/>
</dbReference>
<accession>A0ABP0BMJ9</accession>
<dbReference type="PANTHER" id="PTHR43056">
    <property type="entry name" value="PEPTIDASE S9 PROLYL OLIGOPEPTIDASE"/>
    <property type="match status" value="1"/>
</dbReference>
<dbReference type="Proteomes" id="UP001642406">
    <property type="component" value="Unassembled WGS sequence"/>
</dbReference>
<dbReference type="Pfam" id="PF08530">
    <property type="entry name" value="PepX_C"/>
    <property type="match status" value="1"/>
</dbReference>
<dbReference type="SUPFAM" id="SSF54593">
    <property type="entry name" value="Glyoxalase/Bleomycin resistance protein/Dihydroxybiphenyl dioxygenase"/>
    <property type="match status" value="1"/>
</dbReference>
<dbReference type="Pfam" id="PF02129">
    <property type="entry name" value="Peptidase_S15"/>
    <property type="match status" value="1"/>
</dbReference>
<dbReference type="EMBL" id="CAWUHC010000031">
    <property type="protein sequence ID" value="CAK7220665.1"/>
    <property type="molecule type" value="Genomic_DNA"/>
</dbReference>
<dbReference type="Gene3D" id="3.40.50.1820">
    <property type="entry name" value="alpha/beta hydrolase"/>
    <property type="match status" value="1"/>
</dbReference>
<name>A0ABP0BMJ9_9PEZI</name>
<keyword evidence="1" id="KW-0378">Hydrolase</keyword>
<dbReference type="SMART" id="SM00939">
    <property type="entry name" value="PepX_C"/>
    <property type="match status" value="1"/>
</dbReference>
<reference evidence="3 4" key="1">
    <citation type="submission" date="2024-01" db="EMBL/GenBank/DDBJ databases">
        <authorList>
            <person name="Allen C."/>
            <person name="Tagirdzhanova G."/>
        </authorList>
    </citation>
    <scope>NUCLEOTIDE SEQUENCE [LARGE SCALE GENOMIC DNA]</scope>
</reference>
<dbReference type="InterPro" id="IPR050585">
    <property type="entry name" value="Xaa-Pro_dipeptidyl-ppase/CocE"/>
</dbReference>
<dbReference type="NCBIfam" id="TIGR00976">
    <property type="entry name" value="CocE_NonD"/>
    <property type="match status" value="1"/>
</dbReference>
<proteinExistence type="predicted"/>
<keyword evidence="4" id="KW-1185">Reference proteome</keyword>
<sequence>MPVVEYKSKPWRSANPGRIILARPVWAHYGHVDAEKAHKFAIDFGLTETSRSTKPERIYYKGYNDQPVIYISEKTAHPTYFGSAMEAATEQDLERATKVPGAGPIRDSDFPGGGKVVTIIDPDGIPFHVVYGYKKVPVGQPPIAAEAYNNAQLHLDTKARRGKYQRLPKGPSAVFKLGHFGHMSSDVGKISAWYMHHFNIRAMDVQADMKDDTQDFAVFYCLDLGKHYSDHHAFFHFQMFPNMKYPGPHHASFEVHDIDVQNQGHYHLRDQNYEPMWGVGRHLLGSQVFDYWYDTENFIVEHYTDGDVVNEDNPTGRHALTHVDYTIWGTGLPHMKFNPSSWEEINPEHKSAHSAWETPDPEYWTKHGYVVVRADERGLGQSSGVLDTMSRGTSEAFFDVIEWAAEQPWSTGKVGLLGVSYYAGSQWRVAARQPRGLAAMIPWEGMSDYYRDRCRHGGILSNVFIDFWWIKVGENQYGRAAGLSEEELEKNRRDQRIDNRQHRFRDEEYYASKEYDLADIQVPLLSVGNWGGTTLHLRGNMEGFTWAGSDFKYLRMITGRHDLPFYYAEEAEVQRSFLDAFLKGEDRVGWTVKGKVPPVDLVLRKGDVGYNNTEAEKVFERRSELEWPIARTEYTKFHLLPDLQLHMGQPLSPSPLAKITYDALGSLAKPSVFQFTTPAFEKETEITGHVTAHLNVSMSATPTGPTPSDIDLFVTLRYISPAGKEVFYTGSAGDPVPLCKGWLRVSLRKVNIESHKHRPWLPAREYFSTDVQPVIPGQPYAVDVEIWPTNVVVEKGGKIVFEVSSGDTQGCGIFRHEDKHDR</sequence>
<protein>
    <recommendedName>
        <fullName evidence="2">Xaa-Pro dipeptidyl-peptidase C-terminal domain-containing protein</fullName>
    </recommendedName>
</protein>
<evidence type="ECO:0000256" key="1">
    <source>
        <dbReference type="ARBA" id="ARBA00022801"/>
    </source>
</evidence>
<dbReference type="SUPFAM" id="SSF49785">
    <property type="entry name" value="Galactose-binding domain-like"/>
    <property type="match status" value="1"/>
</dbReference>
<dbReference type="InterPro" id="IPR000383">
    <property type="entry name" value="Xaa-Pro-like_dom"/>
</dbReference>
<comment type="caution">
    <text evidence="3">The sequence shown here is derived from an EMBL/GenBank/DDBJ whole genome shotgun (WGS) entry which is preliminary data.</text>
</comment>
<dbReference type="InterPro" id="IPR005674">
    <property type="entry name" value="CocE/Ser_esterase"/>
</dbReference>
<dbReference type="Gene3D" id="2.60.120.260">
    <property type="entry name" value="Galactose-binding domain-like"/>
    <property type="match status" value="1"/>
</dbReference>
<dbReference type="PANTHER" id="PTHR43056:SF10">
    <property type="entry name" value="COCE_NOND FAMILY, PUTATIVE (AFU_ORTHOLOGUE AFUA_7G00600)-RELATED"/>
    <property type="match status" value="1"/>
</dbReference>
<organism evidence="3 4">
    <name type="scientific">Sporothrix bragantina</name>
    <dbReference type="NCBI Taxonomy" id="671064"/>
    <lineage>
        <taxon>Eukaryota</taxon>
        <taxon>Fungi</taxon>
        <taxon>Dikarya</taxon>
        <taxon>Ascomycota</taxon>
        <taxon>Pezizomycotina</taxon>
        <taxon>Sordariomycetes</taxon>
        <taxon>Sordariomycetidae</taxon>
        <taxon>Ophiostomatales</taxon>
        <taxon>Ophiostomataceae</taxon>
        <taxon>Sporothrix</taxon>
    </lineage>
</organism>
<evidence type="ECO:0000313" key="3">
    <source>
        <dbReference type="EMBL" id="CAK7220665.1"/>
    </source>
</evidence>
<dbReference type="SUPFAM" id="SSF53474">
    <property type="entry name" value="alpha/beta-Hydrolases"/>
    <property type="match status" value="1"/>
</dbReference>
<dbReference type="InterPro" id="IPR008979">
    <property type="entry name" value="Galactose-bd-like_sf"/>
</dbReference>
<dbReference type="Gene3D" id="1.10.3020.20">
    <property type="match status" value="1"/>
</dbReference>
<dbReference type="InterPro" id="IPR013736">
    <property type="entry name" value="Xaa-Pro_dipept_C"/>
</dbReference>
<evidence type="ECO:0000313" key="4">
    <source>
        <dbReference type="Proteomes" id="UP001642406"/>
    </source>
</evidence>
<feature type="domain" description="Xaa-Pro dipeptidyl-peptidase C-terminal" evidence="2">
    <location>
        <begin position="575"/>
        <end position="817"/>
    </location>
</feature>
<gene>
    <name evidence="3" type="ORF">SBRCBS47491_004265</name>
</gene>
<evidence type="ECO:0000259" key="2">
    <source>
        <dbReference type="SMART" id="SM00939"/>
    </source>
</evidence>